<dbReference type="Pfam" id="PF01040">
    <property type="entry name" value="UbiA"/>
    <property type="match status" value="1"/>
</dbReference>
<keyword evidence="7" id="KW-0808">Transferase</keyword>
<feature type="transmembrane region" description="Helical" evidence="5">
    <location>
        <begin position="150"/>
        <end position="168"/>
    </location>
</feature>
<dbReference type="EMBL" id="FOOI01000003">
    <property type="protein sequence ID" value="SFF95582.1"/>
    <property type="molecule type" value="Genomic_DNA"/>
</dbReference>
<gene>
    <name evidence="6" type="ORF">FHR37_004662</name>
    <name evidence="7" type="ORF">SAMN05421678_10383</name>
</gene>
<dbReference type="InterPro" id="IPR000537">
    <property type="entry name" value="UbiA_prenyltransferase"/>
</dbReference>
<dbReference type="OrthoDB" id="9803632at2"/>
<name>A0A1I2MVT0_9ACTN</name>
<dbReference type="EC" id="2.4.2.45" evidence="6"/>
<dbReference type="CDD" id="cd13963">
    <property type="entry name" value="PT_UbiA_2"/>
    <property type="match status" value="1"/>
</dbReference>
<accession>A0A1I2MVT0</accession>
<comment type="subcellular location">
    <subcellularLocation>
        <location evidence="1">Membrane</location>
        <topology evidence="1">Multi-pass membrane protein</topology>
    </subcellularLocation>
</comment>
<evidence type="ECO:0000313" key="8">
    <source>
        <dbReference type="Proteomes" id="UP000199052"/>
    </source>
</evidence>
<reference evidence="7 8" key="1">
    <citation type="submission" date="2016-10" db="EMBL/GenBank/DDBJ databases">
        <authorList>
            <person name="de Groot N.N."/>
        </authorList>
    </citation>
    <scope>NUCLEOTIDE SEQUENCE [LARGE SCALE GENOMIC DNA]</scope>
    <source>
        <strain evidence="7 8">CPCC 202808</strain>
    </source>
</reference>
<feature type="transmembrane region" description="Helical" evidence="5">
    <location>
        <begin position="222"/>
        <end position="243"/>
    </location>
</feature>
<organism evidence="7 8">
    <name type="scientific">Actinopolymorpha cephalotaxi</name>
    <dbReference type="NCBI Taxonomy" id="504797"/>
    <lineage>
        <taxon>Bacteria</taxon>
        <taxon>Bacillati</taxon>
        <taxon>Actinomycetota</taxon>
        <taxon>Actinomycetes</taxon>
        <taxon>Propionibacteriales</taxon>
        <taxon>Actinopolymorphaceae</taxon>
        <taxon>Actinopolymorpha</taxon>
    </lineage>
</organism>
<keyword evidence="3 5" id="KW-1133">Transmembrane helix</keyword>
<feature type="transmembrane region" description="Helical" evidence="5">
    <location>
        <begin position="249"/>
        <end position="269"/>
    </location>
</feature>
<feature type="transmembrane region" description="Helical" evidence="5">
    <location>
        <begin position="289"/>
        <end position="307"/>
    </location>
</feature>
<dbReference type="STRING" id="504797.SAMN05421678_10383"/>
<dbReference type="RefSeq" id="WP_092882043.1">
    <property type="nucleotide sequence ID" value="NZ_FOOI01000003.1"/>
</dbReference>
<dbReference type="Proteomes" id="UP000199052">
    <property type="component" value="Unassembled WGS sequence"/>
</dbReference>
<evidence type="ECO:0000256" key="1">
    <source>
        <dbReference type="ARBA" id="ARBA00004141"/>
    </source>
</evidence>
<evidence type="ECO:0000256" key="2">
    <source>
        <dbReference type="ARBA" id="ARBA00022692"/>
    </source>
</evidence>
<protein>
    <submittedName>
        <fullName evidence="7">Decaprenyl-phosphate phosphoribosyltransferase</fullName>
        <ecNumber evidence="6">2.4.2.45</ecNumber>
    </submittedName>
</protein>
<dbReference type="GO" id="GO:0016757">
    <property type="term" value="F:glycosyltransferase activity"/>
    <property type="evidence" value="ECO:0007669"/>
    <property type="project" value="UniProtKB-KW"/>
</dbReference>
<reference evidence="6 9" key="2">
    <citation type="submission" date="2020-07" db="EMBL/GenBank/DDBJ databases">
        <title>Sequencing the genomes of 1000 actinobacteria strains.</title>
        <authorList>
            <person name="Klenk H.-P."/>
        </authorList>
    </citation>
    <scope>NUCLEOTIDE SEQUENCE [LARGE SCALE GENOMIC DNA]</scope>
    <source>
        <strain evidence="6 9">DSM 45117</strain>
    </source>
</reference>
<keyword evidence="4 5" id="KW-0472">Membrane</keyword>
<feature type="transmembrane region" description="Helical" evidence="5">
    <location>
        <begin position="53"/>
        <end position="73"/>
    </location>
</feature>
<dbReference type="GO" id="GO:0016765">
    <property type="term" value="F:transferase activity, transferring alkyl or aryl (other than methyl) groups"/>
    <property type="evidence" value="ECO:0007669"/>
    <property type="project" value="InterPro"/>
</dbReference>
<evidence type="ECO:0000313" key="9">
    <source>
        <dbReference type="Proteomes" id="UP000533017"/>
    </source>
</evidence>
<dbReference type="AlphaFoldDB" id="A0A1I2MVT0"/>
<dbReference type="Gene3D" id="1.10.357.140">
    <property type="entry name" value="UbiA prenyltransferase"/>
    <property type="match status" value="1"/>
</dbReference>
<evidence type="ECO:0000313" key="6">
    <source>
        <dbReference type="EMBL" id="NYH85811.1"/>
    </source>
</evidence>
<sequence>MTTTAPRRTAAAPAPPGRLRGLVRTCRPRQWVKNLLVLAAPAAAGVLGRPSAVLDVVLAFVAFCLAASGTYLVNDARDAVADRVHPRKRSRPVAAGVVPVGLAYALGVAFLVLGVALSLLTGGWELAAVIAAYVALTTAYSLWLKHLAIVDLVSVAAGFVLRAVAGAAAVHVEVSSWFLTVATLGSLFVVAGKREAELRNAGLANPELGGSRLTLRSYTREFLGYVRATTSGALLVAYCLWAFELHEGLSKVAFGLSIVPFAVGILRYAMLVDGGSGEAPEEIVFDDRMLLVSGLLVVACLGVGVYAF</sequence>
<dbReference type="Proteomes" id="UP000533017">
    <property type="component" value="Unassembled WGS sequence"/>
</dbReference>
<evidence type="ECO:0000256" key="5">
    <source>
        <dbReference type="SAM" id="Phobius"/>
    </source>
</evidence>
<feature type="transmembrane region" description="Helical" evidence="5">
    <location>
        <begin position="31"/>
        <end position="47"/>
    </location>
</feature>
<dbReference type="NCBIfam" id="NF008978">
    <property type="entry name" value="PRK12324.1-4"/>
    <property type="match status" value="1"/>
</dbReference>
<dbReference type="EMBL" id="JACBZA010000001">
    <property type="protein sequence ID" value="NYH85811.1"/>
    <property type="molecule type" value="Genomic_DNA"/>
</dbReference>
<keyword evidence="2 5" id="KW-0812">Transmembrane</keyword>
<evidence type="ECO:0000256" key="3">
    <source>
        <dbReference type="ARBA" id="ARBA00022989"/>
    </source>
</evidence>
<dbReference type="InterPro" id="IPR044878">
    <property type="entry name" value="UbiA_sf"/>
</dbReference>
<proteinExistence type="predicted"/>
<dbReference type="GO" id="GO:0016020">
    <property type="term" value="C:membrane"/>
    <property type="evidence" value="ECO:0007669"/>
    <property type="project" value="UniProtKB-SubCell"/>
</dbReference>
<keyword evidence="7" id="KW-0328">Glycosyltransferase</keyword>
<feature type="transmembrane region" description="Helical" evidence="5">
    <location>
        <begin position="93"/>
        <end position="120"/>
    </location>
</feature>
<keyword evidence="9" id="KW-1185">Reference proteome</keyword>
<evidence type="ECO:0000313" key="7">
    <source>
        <dbReference type="EMBL" id="SFF95582.1"/>
    </source>
</evidence>
<evidence type="ECO:0000256" key="4">
    <source>
        <dbReference type="ARBA" id="ARBA00023136"/>
    </source>
</evidence>
<feature type="transmembrane region" description="Helical" evidence="5">
    <location>
        <begin position="126"/>
        <end position="143"/>
    </location>
</feature>